<evidence type="ECO:0000256" key="6">
    <source>
        <dbReference type="ARBA" id="ARBA00023146"/>
    </source>
</evidence>
<dbReference type="PROSITE" id="PS00163">
    <property type="entry name" value="FUMARATE_LYASES"/>
    <property type="match status" value="1"/>
</dbReference>
<evidence type="ECO:0000256" key="8">
    <source>
        <dbReference type="SAM" id="Coils"/>
    </source>
</evidence>
<dbReference type="Proteomes" id="UP000825434">
    <property type="component" value="Chromosome 3"/>
</dbReference>
<evidence type="ECO:0000256" key="1">
    <source>
        <dbReference type="ARBA" id="ARBA00010755"/>
    </source>
</evidence>
<evidence type="ECO:0000256" key="3">
    <source>
        <dbReference type="ARBA" id="ARBA00022598"/>
    </source>
</evidence>
<evidence type="ECO:0000256" key="2">
    <source>
        <dbReference type="ARBA" id="ARBA00012816"/>
    </source>
</evidence>
<feature type="domain" description="Aminoacyl-transfer RNA synthetases class-II family profile" evidence="10">
    <location>
        <begin position="248"/>
        <end position="543"/>
    </location>
</feature>
<keyword evidence="4" id="KW-0547">Nucleotide-binding</keyword>
<feature type="region of interest" description="Disordered" evidence="9">
    <location>
        <begin position="1"/>
        <end position="21"/>
    </location>
</feature>
<dbReference type="CDD" id="cd00776">
    <property type="entry name" value="AsxRS_core"/>
    <property type="match status" value="1"/>
</dbReference>
<protein>
    <recommendedName>
        <fullName evidence="2">asparagine--tRNA ligase</fullName>
        <ecNumber evidence="2">6.1.1.22</ecNumber>
    </recommendedName>
    <alternativeName>
        <fullName evidence="7">Arginosuccinase</fullName>
    </alternativeName>
</protein>
<dbReference type="InterPro" id="IPR000362">
    <property type="entry name" value="Fumarate_lyase_fam"/>
</dbReference>
<dbReference type="InterPro" id="IPR020557">
    <property type="entry name" value="Fumarate_lyase_CS"/>
</dbReference>
<evidence type="ECO:0000256" key="7">
    <source>
        <dbReference type="ARBA" id="ARBA00032749"/>
    </source>
</evidence>
<dbReference type="Pfam" id="PF00152">
    <property type="entry name" value="tRNA-synt_2"/>
    <property type="match status" value="1"/>
</dbReference>
<dbReference type="InterPro" id="IPR006195">
    <property type="entry name" value="aa-tRNA-synth_II"/>
</dbReference>
<dbReference type="InterPro" id="IPR012340">
    <property type="entry name" value="NA-bd_OB-fold"/>
</dbReference>
<evidence type="ECO:0000256" key="4">
    <source>
        <dbReference type="ARBA" id="ARBA00022741"/>
    </source>
</evidence>
<dbReference type="PROSITE" id="PS50862">
    <property type="entry name" value="AA_TRNA_LIGASE_II"/>
    <property type="match status" value="1"/>
</dbReference>
<dbReference type="InterPro" id="IPR048952">
    <property type="entry name" value="AsnRS_N"/>
</dbReference>
<dbReference type="InterPro" id="IPR022761">
    <property type="entry name" value="Fumarate_lyase_N"/>
</dbReference>
<dbReference type="CDD" id="cd01359">
    <property type="entry name" value="Argininosuccinate_lyase"/>
    <property type="match status" value="1"/>
</dbReference>
<evidence type="ECO:0000256" key="9">
    <source>
        <dbReference type="SAM" id="MobiDB-lite"/>
    </source>
</evidence>
<dbReference type="EC" id="6.1.1.22" evidence="2"/>
<dbReference type="Pfam" id="PF14698">
    <property type="entry name" value="ASL_C2"/>
    <property type="match status" value="1"/>
</dbReference>
<dbReference type="Gene3D" id="3.30.930.10">
    <property type="entry name" value="Bira Bifunctional Protein, Domain 2"/>
    <property type="match status" value="1"/>
</dbReference>
<dbReference type="InterPro" id="IPR024083">
    <property type="entry name" value="Fumarase/histidase_N"/>
</dbReference>
<reference evidence="11 12" key="1">
    <citation type="submission" date="2021-06" db="EMBL/GenBank/DDBJ databases">
        <title>Candida outbreak in Lebanon.</title>
        <authorList>
            <person name="Finianos M."/>
        </authorList>
    </citation>
    <scope>NUCLEOTIDE SEQUENCE [LARGE SCALE GENOMIC DNA]</scope>
    <source>
        <strain evidence="11">CA3LBN</strain>
    </source>
</reference>
<sequence length="1019" mass="114663">MSKVYVNEKSGSDVDAAGSQDQPFQTPAFAVYKAPEATVLVYKQKDDSEEFEYAEISASALKKAKKGADGLKKKAEKQAKQAEEQKLKDEEAAKKLAELDLIKIEEDKSLPEAKKIKLRSVQDNIDQRVVVSGWVHRFRSQKGVAFITLRDGTGYLQTVLTGDLAKARITQELTLESTVTIKGVIEKLPEGKTAPDGVELKADYYEVYGLAPSGEDAFTNKVQENADPSLLLDQRHLTMRGETLSSVLRVRAALLSAIRKFFDEEGLLEVTPPCMVQTQVEGGSTLFKLDYYGEEAYLTQSSQLYLETCLPSLGDVYCVQESFRAEKSHTRRHLSEYTHIESELAFLTFDDMLNHLERLFVSVTKALVEDPVVGPLIKKLNPNFQPPTLPFKRMEYNHALEWLNEHGIPNEDGEKFKFGDDIAEAAERKMTDTLNVPILLTRFPVEIKSFYMKKCADDPRVTESVDVLMPNVGEITGGSMRIDDYDELMAALKRENLDPAPYYWFTDLRKYGTCPHGGYGLGTERILAWLCDRYTVRDCSLYPRFTGRCKPYLFTMSEKPAEAKLWGGRFTGATDPLMDLYNASLPYDKRMYDADLTGTKVYTEGLNKLGLINDSELQEIHKGLEVIREEWKNEKFVEKPGDEDIHTANERRLGEIIGKHIAGKVHTGRSRNDQVATDMRIYVRENLTKLLEFLGTFIKAILKRAETEIDVLMPGYTHLQRAQPIRWAHWLSMYATYFTEDYNRLKQIIERANQSPLGAGALAGHPYGIDREYLAEGLGFQGVIGNSLAAVSDRDFVVETLFWSSLFMNHISRFSEDLIIYSSAEFGFVQLADAYSTGSSLMPQKKNPDSLELLRGKCGRTFGALSGFMMSLKSIPSTYNKDMQEDKEPLFDALTTTEHSILIATGVISTLKINKENMEGALTMDMLATDLADYLVRKGVPFRETHHISGECVRTAEDLKLPGIDKLSLEQLQKIDTRFGEDVLSTFDFEASVERRTAIGGTAKSAVLKQLANLDSQLN</sequence>
<dbReference type="InterPro" id="IPR045864">
    <property type="entry name" value="aa-tRNA-synth_II/BPL/LPL"/>
</dbReference>
<keyword evidence="12" id="KW-1185">Reference proteome</keyword>
<dbReference type="NCBIfam" id="TIGR00457">
    <property type="entry name" value="asnS"/>
    <property type="match status" value="1"/>
</dbReference>
<evidence type="ECO:0000313" key="12">
    <source>
        <dbReference type="Proteomes" id="UP000825434"/>
    </source>
</evidence>
<dbReference type="PANTHER" id="PTHR43814">
    <property type="entry name" value="ARGININOSUCCINATE LYASE"/>
    <property type="match status" value="1"/>
</dbReference>
<dbReference type="SUPFAM" id="SSF50249">
    <property type="entry name" value="Nucleic acid-binding proteins"/>
    <property type="match status" value="1"/>
</dbReference>
<dbReference type="SUPFAM" id="SSF55681">
    <property type="entry name" value="Class II aaRS and biotin synthetases"/>
    <property type="match status" value="1"/>
</dbReference>
<accession>A0ABX8I982</accession>
<dbReference type="InterPro" id="IPR004365">
    <property type="entry name" value="NA-bd_OB_tRNA"/>
</dbReference>
<gene>
    <name evidence="11" type="ORF">CA3LBN_002753</name>
</gene>
<dbReference type="Gene3D" id="1.20.200.10">
    <property type="entry name" value="Fumarase/aspartase (Central domain)"/>
    <property type="match status" value="1"/>
</dbReference>
<dbReference type="Gene3D" id="1.10.40.30">
    <property type="entry name" value="Fumarase/aspartase (C-terminal domain)"/>
    <property type="match status" value="1"/>
</dbReference>
<organism evidence="11 12">
    <name type="scientific">Candidozyma haemuli</name>
    <dbReference type="NCBI Taxonomy" id="45357"/>
    <lineage>
        <taxon>Eukaryota</taxon>
        <taxon>Fungi</taxon>
        <taxon>Dikarya</taxon>
        <taxon>Ascomycota</taxon>
        <taxon>Saccharomycotina</taxon>
        <taxon>Pichiomycetes</taxon>
        <taxon>Metschnikowiaceae</taxon>
        <taxon>Candidozyma</taxon>
    </lineage>
</organism>
<dbReference type="InterPro" id="IPR009049">
    <property type="entry name" value="Argininosuccinate_lyase"/>
</dbReference>
<dbReference type="PRINTS" id="PR00145">
    <property type="entry name" value="ARGSUCLYASE"/>
</dbReference>
<dbReference type="Pfam" id="PF01336">
    <property type="entry name" value="tRNA_anti-codon"/>
    <property type="match status" value="1"/>
</dbReference>
<keyword evidence="6" id="KW-0030">Aminoacyl-tRNA synthetase</keyword>
<dbReference type="Gene3D" id="1.10.275.10">
    <property type="entry name" value="Fumarase/aspartase (N-terminal domain)"/>
    <property type="match status" value="1"/>
</dbReference>
<dbReference type="HAMAP" id="MF_00006">
    <property type="entry name" value="Arg_succ_lyase"/>
    <property type="match status" value="1"/>
</dbReference>
<dbReference type="NCBIfam" id="TIGR00838">
    <property type="entry name" value="argH"/>
    <property type="match status" value="1"/>
</dbReference>
<dbReference type="SUPFAM" id="SSF48557">
    <property type="entry name" value="L-aspartase-like"/>
    <property type="match status" value="1"/>
</dbReference>
<dbReference type="CDD" id="cd04323">
    <property type="entry name" value="AsnRS_cyto_like_N"/>
    <property type="match status" value="1"/>
</dbReference>
<proteinExistence type="inferred from homology"/>
<dbReference type="Pfam" id="PF00206">
    <property type="entry name" value="Lyase_1"/>
    <property type="match status" value="1"/>
</dbReference>
<evidence type="ECO:0000313" key="11">
    <source>
        <dbReference type="EMBL" id="QWU88445.1"/>
    </source>
</evidence>
<dbReference type="Gene3D" id="3.30.1910.20">
    <property type="entry name" value="asparaginyl-tRNA synthetase, N-terminal domain"/>
    <property type="match status" value="1"/>
</dbReference>
<dbReference type="EMBL" id="CP076663">
    <property type="protein sequence ID" value="QWU88445.1"/>
    <property type="molecule type" value="Genomic_DNA"/>
</dbReference>
<keyword evidence="8" id="KW-0175">Coiled coil</keyword>
<dbReference type="Gene3D" id="2.40.50.140">
    <property type="entry name" value="Nucleic acid-binding proteins"/>
    <property type="match status" value="1"/>
</dbReference>
<dbReference type="InterPro" id="IPR008948">
    <property type="entry name" value="L-Aspartase-like"/>
</dbReference>
<dbReference type="InterPro" id="IPR004364">
    <property type="entry name" value="Aa-tRNA-synt_II"/>
</dbReference>
<dbReference type="Pfam" id="PF20917">
    <property type="entry name" value="AsnRS_N"/>
    <property type="match status" value="1"/>
</dbReference>
<keyword evidence="3" id="KW-0436">Ligase</keyword>
<dbReference type="PRINTS" id="PR00149">
    <property type="entry name" value="FUMRATELYASE"/>
</dbReference>
<comment type="similarity">
    <text evidence="1">Belongs to the lyase 1 family. Argininosuccinate lyase subfamily.</text>
</comment>
<evidence type="ECO:0000259" key="10">
    <source>
        <dbReference type="PROSITE" id="PS50862"/>
    </source>
</evidence>
<dbReference type="PANTHER" id="PTHR43814:SF1">
    <property type="entry name" value="ARGININOSUCCINATE LYASE"/>
    <property type="match status" value="1"/>
</dbReference>
<keyword evidence="5" id="KW-0067">ATP-binding</keyword>
<dbReference type="InterPro" id="IPR029419">
    <property type="entry name" value="Arg_succ_lyase_C"/>
</dbReference>
<name>A0ABX8I982_9ASCO</name>
<evidence type="ECO:0000256" key="5">
    <source>
        <dbReference type="ARBA" id="ARBA00022840"/>
    </source>
</evidence>
<dbReference type="InterPro" id="IPR004522">
    <property type="entry name" value="Asn-tRNA-ligase"/>
</dbReference>
<feature type="coiled-coil region" evidence="8">
    <location>
        <begin position="61"/>
        <end position="107"/>
    </location>
</feature>